<dbReference type="PRINTS" id="PR00320">
    <property type="entry name" value="GPROTEINBRPT"/>
</dbReference>
<evidence type="ECO:0000256" key="3">
    <source>
        <dbReference type="PROSITE-ProRule" id="PRU00221"/>
    </source>
</evidence>
<dbReference type="InterPro" id="IPR036322">
    <property type="entry name" value="WD40_repeat_dom_sf"/>
</dbReference>
<evidence type="ECO:0000313" key="6">
    <source>
        <dbReference type="Proteomes" id="UP000319731"/>
    </source>
</evidence>
<dbReference type="InterPro" id="IPR019775">
    <property type="entry name" value="WD40_repeat_CS"/>
</dbReference>
<dbReference type="OrthoDB" id="400at2759"/>
<proteinExistence type="predicted"/>
<feature type="repeat" description="WD" evidence="3">
    <location>
        <begin position="171"/>
        <end position="211"/>
    </location>
</feature>
<evidence type="ECO:0008006" key="7">
    <source>
        <dbReference type="Google" id="ProtNLM"/>
    </source>
</evidence>
<dbReference type="STRING" id="1806994.A0A507BQN5"/>
<dbReference type="AlphaFoldDB" id="A0A507BQN5"/>
<dbReference type="EMBL" id="QEAO01000035">
    <property type="protein sequence ID" value="TPX32090.1"/>
    <property type="molecule type" value="Genomic_DNA"/>
</dbReference>
<dbReference type="Pfam" id="PF00400">
    <property type="entry name" value="WD40"/>
    <property type="match status" value="4"/>
</dbReference>
<evidence type="ECO:0000256" key="4">
    <source>
        <dbReference type="SAM" id="MobiDB-lite"/>
    </source>
</evidence>
<feature type="region of interest" description="Disordered" evidence="4">
    <location>
        <begin position="701"/>
        <end position="761"/>
    </location>
</feature>
<accession>A0A507BQN5</accession>
<gene>
    <name evidence="5" type="ORF">SmJEL517_g04755</name>
</gene>
<feature type="repeat" description="WD" evidence="3">
    <location>
        <begin position="276"/>
        <end position="307"/>
    </location>
</feature>
<feature type="compositionally biased region" description="Basic and acidic residues" evidence="4">
    <location>
        <begin position="13"/>
        <end position="24"/>
    </location>
</feature>
<feature type="compositionally biased region" description="Polar residues" evidence="4">
    <location>
        <begin position="720"/>
        <end position="747"/>
    </location>
</feature>
<dbReference type="InterPro" id="IPR015943">
    <property type="entry name" value="WD40/YVTN_repeat-like_dom_sf"/>
</dbReference>
<dbReference type="PANTHER" id="PTHR19848">
    <property type="entry name" value="WD40 REPEAT PROTEIN"/>
    <property type="match status" value="1"/>
</dbReference>
<evidence type="ECO:0000256" key="2">
    <source>
        <dbReference type="ARBA" id="ARBA00022737"/>
    </source>
</evidence>
<dbReference type="InterPro" id="IPR001680">
    <property type="entry name" value="WD40_rpt"/>
</dbReference>
<dbReference type="RefSeq" id="XP_031023364.1">
    <property type="nucleotide sequence ID" value="XM_031170683.1"/>
</dbReference>
<dbReference type="SUPFAM" id="SSF50978">
    <property type="entry name" value="WD40 repeat-like"/>
    <property type="match status" value="1"/>
</dbReference>
<keyword evidence="1 3" id="KW-0853">WD repeat</keyword>
<dbReference type="PROSITE" id="PS50294">
    <property type="entry name" value="WD_REPEATS_REGION"/>
    <property type="match status" value="3"/>
</dbReference>
<dbReference type="CDD" id="cd00200">
    <property type="entry name" value="WD40"/>
    <property type="match status" value="1"/>
</dbReference>
<keyword evidence="2" id="KW-0677">Repeat</keyword>
<feature type="repeat" description="WD" evidence="3">
    <location>
        <begin position="387"/>
        <end position="428"/>
    </location>
</feature>
<dbReference type="PROSITE" id="PS00678">
    <property type="entry name" value="WD_REPEATS_1"/>
    <property type="match status" value="3"/>
</dbReference>
<dbReference type="PROSITE" id="PS50082">
    <property type="entry name" value="WD_REPEATS_2"/>
    <property type="match status" value="5"/>
</dbReference>
<reference evidence="5 6" key="1">
    <citation type="journal article" date="2019" name="Sci. Rep.">
        <title>Comparative genomics of chytrid fungi reveal insights into the obligate biotrophic and pathogenic lifestyle of Synchytrium endobioticum.</title>
        <authorList>
            <person name="van de Vossenberg B.T.L.H."/>
            <person name="Warris S."/>
            <person name="Nguyen H.D.T."/>
            <person name="van Gent-Pelzer M.P.E."/>
            <person name="Joly D.L."/>
            <person name="van de Geest H.C."/>
            <person name="Bonants P.J.M."/>
            <person name="Smith D.S."/>
            <person name="Levesque C.A."/>
            <person name="van der Lee T.A.J."/>
        </authorList>
    </citation>
    <scope>NUCLEOTIDE SEQUENCE [LARGE SCALE GENOMIC DNA]</scope>
    <source>
        <strain evidence="5 6">JEL517</strain>
    </source>
</reference>
<dbReference type="Gene3D" id="2.130.10.10">
    <property type="entry name" value="YVTN repeat-like/Quinoprotein amine dehydrogenase"/>
    <property type="match status" value="2"/>
</dbReference>
<dbReference type="Proteomes" id="UP000319731">
    <property type="component" value="Unassembled WGS sequence"/>
</dbReference>
<dbReference type="SMART" id="SM00320">
    <property type="entry name" value="WD40"/>
    <property type="match status" value="6"/>
</dbReference>
<dbReference type="PANTHER" id="PTHR19848:SF8">
    <property type="entry name" value="F-BOX AND WD REPEAT DOMAIN CONTAINING 7"/>
    <property type="match status" value="1"/>
</dbReference>
<sequence length="1003" mass="111943">MSQGQRSGSDAFPMHEYDLARRPTLESLTGRPASAAERRSKRLERSRPVGGKTMEGIKTVDSSLGASNIRIANRRLVTTNLLHCLALDVRLSCFDMHAKTDRLATCAGTVTYIWDLRTLDVIARLGKGNAIHKDTIRHCCFDPTGNTLVTCGDDRRIAIWNVQKQRTERVIEHHLGPVYQVAFAGLDWVVSCSEDGTAVIWDVHTGNKVHDFMKHPSAVRCIAIQPMRPERILTGSNDGTSTAWDVNRQDVIDVIMPDPSWGSDFANPSITWQDDATHHSGSIICMSISPSSLLLATGSLDHTCKLWAIASYLKSPAAVANERLRERQVADIIGRAIRVDDESSDQQAPQFTGKYKDGEPIMEQENTEFRVGEVPLASGYHSDLLFTYRHEAPVLCVAFNRQSNIVITGSADSTCRLWSARRGDLLFQINTPSPVSAIHIDDFDRLFCICLNRLMIFQFHASSKAEAEIENPEKNNTILVTESPPRPRASFMVPDISEPADVPTIPMEMESHARYISDEDEEMEDENSLEPARLPPSHLGPTSTLSLGSSTPQLSPQVYKKKKMTLPDIRRLVSHGITLKSFVDSLVAENQEDFDKDQLEKNMKTFGLTPKKLLRALVNHSFSPKDLFKALAAKRGADNLFGLIQQETSISSHMLRLGYQSVDEMKIIEEEDNDEALAPQSMSARPSAYVPPPHEVHYLEPFSGGVRGHAAGASPRHSRTNSTEPPQQDTVRYSVGRQSVARQSVARQSVAAAHDEYEQDEADDWEYEHDAMDHDAEDDVPYEGYWTKQPRRVRRAVGSKVEGNIVRFIPSEQIKLIKDVQAQRPIQPVFKSNVAVETAPAAVFPNFRPDADIRDQRPARVRTDAAPFQRLNEMTGYKKLGIENFIKGRHGKTAQPRSYGSSTAMPLRTTTTRRDVLLPTPPPYNPPAATGRTKQQLPNQKWDSGSVFFPERYLQSTGMNVEFDGGNSTVRVQPVVMRGAPRDGRAQFPVGQSSQVRVRFNEI</sequence>
<dbReference type="InterPro" id="IPR020472">
    <property type="entry name" value="WD40_PAC1"/>
</dbReference>
<dbReference type="GeneID" id="42005980"/>
<feature type="compositionally biased region" description="Low complexity" evidence="4">
    <location>
        <begin position="535"/>
        <end position="557"/>
    </location>
</feature>
<evidence type="ECO:0000256" key="1">
    <source>
        <dbReference type="ARBA" id="ARBA00022574"/>
    </source>
</evidence>
<organism evidence="5 6">
    <name type="scientific">Synchytrium microbalum</name>
    <dbReference type="NCBI Taxonomy" id="1806994"/>
    <lineage>
        <taxon>Eukaryota</taxon>
        <taxon>Fungi</taxon>
        <taxon>Fungi incertae sedis</taxon>
        <taxon>Chytridiomycota</taxon>
        <taxon>Chytridiomycota incertae sedis</taxon>
        <taxon>Chytridiomycetes</taxon>
        <taxon>Synchytriales</taxon>
        <taxon>Synchytriaceae</taxon>
        <taxon>Synchytrium</taxon>
    </lineage>
</organism>
<comment type="caution">
    <text evidence="5">The sequence shown here is derived from an EMBL/GenBank/DDBJ whole genome shotgun (WGS) entry which is preliminary data.</text>
</comment>
<feature type="repeat" description="WD" evidence="3">
    <location>
        <begin position="129"/>
        <end position="170"/>
    </location>
</feature>
<name>A0A507BQN5_9FUNG</name>
<feature type="repeat" description="WD" evidence="3">
    <location>
        <begin position="212"/>
        <end position="254"/>
    </location>
</feature>
<evidence type="ECO:0000313" key="5">
    <source>
        <dbReference type="EMBL" id="TPX32090.1"/>
    </source>
</evidence>
<keyword evidence="6" id="KW-1185">Reference proteome</keyword>
<feature type="region of interest" description="Disordered" evidence="4">
    <location>
        <begin position="1"/>
        <end position="55"/>
    </location>
</feature>
<feature type="compositionally biased region" description="Acidic residues" evidence="4">
    <location>
        <begin position="519"/>
        <end position="528"/>
    </location>
</feature>
<feature type="region of interest" description="Disordered" evidence="4">
    <location>
        <begin position="519"/>
        <end position="557"/>
    </location>
</feature>
<protein>
    <recommendedName>
        <fullName evidence="7">Anaphase-promoting complex subunit 4 WD40 domain-containing protein</fullName>
    </recommendedName>
</protein>